<evidence type="ECO:0000313" key="6">
    <source>
        <dbReference type="Proteomes" id="UP000827721"/>
    </source>
</evidence>
<keyword evidence="2" id="KW-0813">Transport</keyword>
<dbReference type="PANTHER" id="PTHR33076">
    <property type="entry name" value="NON-SPECIFIC LIPID-TRANSFER PROTEIN 2-RELATED"/>
    <property type="match status" value="1"/>
</dbReference>
<organism evidence="5 6">
    <name type="scientific">Xanthoceras sorbifolium</name>
    <dbReference type="NCBI Taxonomy" id="99658"/>
    <lineage>
        <taxon>Eukaryota</taxon>
        <taxon>Viridiplantae</taxon>
        <taxon>Streptophyta</taxon>
        <taxon>Embryophyta</taxon>
        <taxon>Tracheophyta</taxon>
        <taxon>Spermatophyta</taxon>
        <taxon>Magnoliopsida</taxon>
        <taxon>eudicotyledons</taxon>
        <taxon>Gunneridae</taxon>
        <taxon>Pentapetalae</taxon>
        <taxon>rosids</taxon>
        <taxon>malvids</taxon>
        <taxon>Sapindales</taxon>
        <taxon>Sapindaceae</taxon>
        <taxon>Xanthoceroideae</taxon>
        <taxon>Xanthoceras</taxon>
    </lineage>
</organism>
<feature type="chain" id="PRO_5046731801" description="Non-specific lipid-transfer protein" evidence="3">
    <location>
        <begin position="22"/>
        <end position="116"/>
    </location>
</feature>
<evidence type="ECO:0000256" key="2">
    <source>
        <dbReference type="RuleBase" id="RU000628"/>
    </source>
</evidence>
<dbReference type="Proteomes" id="UP000827721">
    <property type="component" value="Unassembled WGS sequence"/>
</dbReference>
<feature type="signal peptide" evidence="3">
    <location>
        <begin position="1"/>
        <end position="21"/>
    </location>
</feature>
<feature type="domain" description="Bifunctional inhibitor/plant lipid transfer protein/seed storage helical" evidence="4">
    <location>
        <begin position="30"/>
        <end position="114"/>
    </location>
</feature>
<evidence type="ECO:0000259" key="4">
    <source>
        <dbReference type="SMART" id="SM00499"/>
    </source>
</evidence>
<dbReference type="InterPro" id="IPR000528">
    <property type="entry name" value="Plant_nsLTP"/>
</dbReference>
<protein>
    <recommendedName>
        <fullName evidence="2">Non-specific lipid-transfer protein</fullName>
    </recommendedName>
</protein>
<sequence length="116" mass="12124">MNKLLLLTMFLVLSGVVLLLGNMSEAAITCGTVNAKAAACVAYATGKAAKPPPACCTNLQQLAQSVKSVKDKKDICRCLKAAGKSLGVQDRYLTKIPGICKINVGFSVSTSTDCEK</sequence>
<dbReference type="InterPro" id="IPR036312">
    <property type="entry name" value="Bifun_inhib/LTP/seed_sf"/>
</dbReference>
<gene>
    <name evidence="5" type="ORF">JRO89_XS06G0005500</name>
</gene>
<proteinExistence type="inferred from homology"/>
<keyword evidence="6" id="KW-1185">Reference proteome</keyword>
<dbReference type="CDD" id="cd01960">
    <property type="entry name" value="nsLTP1"/>
    <property type="match status" value="1"/>
</dbReference>
<dbReference type="Pfam" id="PF00234">
    <property type="entry name" value="Tryp_alpha_amyl"/>
    <property type="match status" value="1"/>
</dbReference>
<dbReference type="PRINTS" id="PR00382">
    <property type="entry name" value="LIPIDTRNSFER"/>
</dbReference>
<comment type="function">
    <text evidence="2">Plant non-specific lipid-transfer proteins transfer phospholipids as well as galactolipids across membranes. May play a role in wax or cutin deposition in the cell walls of expanding epidermal cells and certain secretory tissues.</text>
</comment>
<name>A0ABQ8HVV5_9ROSI</name>
<evidence type="ECO:0000256" key="3">
    <source>
        <dbReference type="SAM" id="SignalP"/>
    </source>
</evidence>
<dbReference type="SMART" id="SM00499">
    <property type="entry name" value="AAI"/>
    <property type="match status" value="1"/>
</dbReference>
<keyword evidence="2" id="KW-0446">Lipid-binding</keyword>
<accession>A0ABQ8HVV5</accession>
<comment type="caution">
    <text evidence="5">The sequence shown here is derived from an EMBL/GenBank/DDBJ whole genome shotgun (WGS) entry which is preliminary data.</text>
</comment>
<keyword evidence="3" id="KW-0732">Signal</keyword>
<dbReference type="Gene3D" id="1.10.110.10">
    <property type="entry name" value="Plant lipid-transfer and hydrophobic proteins"/>
    <property type="match status" value="1"/>
</dbReference>
<evidence type="ECO:0000256" key="1">
    <source>
        <dbReference type="ARBA" id="ARBA00009748"/>
    </source>
</evidence>
<evidence type="ECO:0000313" key="5">
    <source>
        <dbReference type="EMBL" id="KAH7568481.1"/>
    </source>
</evidence>
<dbReference type="InterPro" id="IPR016140">
    <property type="entry name" value="Bifunc_inhib/LTP/seed_store"/>
</dbReference>
<reference evidence="5 6" key="1">
    <citation type="submission" date="2021-02" db="EMBL/GenBank/DDBJ databases">
        <title>Plant Genome Project.</title>
        <authorList>
            <person name="Zhang R.-G."/>
        </authorList>
    </citation>
    <scope>NUCLEOTIDE SEQUENCE [LARGE SCALE GENOMIC DNA]</scope>
    <source>
        <tissue evidence="5">Leaves</tissue>
    </source>
</reference>
<dbReference type="EMBL" id="JAFEMO010000006">
    <property type="protein sequence ID" value="KAH7568481.1"/>
    <property type="molecule type" value="Genomic_DNA"/>
</dbReference>
<comment type="similarity">
    <text evidence="1 2">Belongs to the plant LTP family.</text>
</comment>
<dbReference type="SUPFAM" id="SSF47699">
    <property type="entry name" value="Bifunctional inhibitor/lipid-transfer protein/seed storage 2S albumin"/>
    <property type="match status" value="1"/>
</dbReference>